<protein>
    <submittedName>
        <fullName evidence="3">Biosynthetic peptidoglycan transglycosylase</fullName>
    </submittedName>
</protein>
<dbReference type="SUPFAM" id="SSF53955">
    <property type="entry name" value="Lysozyme-like"/>
    <property type="match status" value="1"/>
</dbReference>
<gene>
    <name evidence="3" type="ORF">ACFSJG_13015</name>
</gene>
<dbReference type="Gene3D" id="1.10.3810.10">
    <property type="entry name" value="Biosynthetic peptidoglycan transglycosylase-like"/>
    <property type="match status" value="1"/>
</dbReference>
<feature type="domain" description="Glycosyl transferase family 51" evidence="2">
    <location>
        <begin position="38"/>
        <end position="179"/>
    </location>
</feature>
<dbReference type="PANTHER" id="PTHR32282">
    <property type="entry name" value="BINDING PROTEIN TRANSPEPTIDASE, PUTATIVE-RELATED"/>
    <property type="match status" value="1"/>
</dbReference>
<sequence length="271" mass="29626">MAAFLALCVLMPIVYRVATPPRTLFMLTDEADGPTVFQDVSLDYISRHYVAAVIVHEDAKLGTRTGPYHLGEFVDRTTNYLGTGEDNSGSTIPQQLVKNIFLFRGEWVVTKAVRKGVEAVLAWPFNLIGDRRQLELYLNYAQFGPNLYGICAASWYYFNRPPWDGNGADAATLAGLLPLGEDAKRAPGGGVDITSDGQWVVASTVTRARTKVPQRVEEMGGWEGTVETVGILDSASDNNPLDDPDSCSTMPESVANRLASEGAWWSDQYPG</sequence>
<comment type="caution">
    <text evidence="3">The sequence shown here is derived from an EMBL/GenBank/DDBJ whole genome shotgun (WGS) entry which is preliminary data.</text>
</comment>
<dbReference type="PANTHER" id="PTHR32282:SF33">
    <property type="entry name" value="PEPTIDOGLYCAN GLYCOSYLTRANSFERASE"/>
    <property type="match status" value="1"/>
</dbReference>
<dbReference type="Pfam" id="PF00912">
    <property type="entry name" value="Transgly"/>
    <property type="match status" value="1"/>
</dbReference>
<dbReference type="InterPro" id="IPR050396">
    <property type="entry name" value="Glycosyltr_51/Transpeptidase"/>
</dbReference>
<proteinExistence type="predicted"/>
<dbReference type="Proteomes" id="UP001597286">
    <property type="component" value="Unassembled WGS sequence"/>
</dbReference>
<accession>A0ABW4P3P5</accession>
<dbReference type="InterPro" id="IPR036950">
    <property type="entry name" value="PBP_transglycosylase"/>
</dbReference>
<evidence type="ECO:0000256" key="1">
    <source>
        <dbReference type="ARBA" id="ARBA00022679"/>
    </source>
</evidence>
<dbReference type="EMBL" id="JBHUFB010000010">
    <property type="protein sequence ID" value="MFD1813142.1"/>
    <property type="molecule type" value="Genomic_DNA"/>
</dbReference>
<reference evidence="4" key="1">
    <citation type="journal article" date="2019" name="Int. J. Syst. Evol. Microbiol.">
        <title>The Global Catalogue of Microorganisms (GCM) 10K type strain sequencing project: providing services to taxonomists for standard genome sequencing and annotation.</title>
        <authorList>
            <consortium name="The Broad Institute Genomics Platform"/>
            <consortium name="The Broad Institute Genome Sequencing Center for Infectious Disease"/>
            <person name="Wu L."/>
            <person name="Ma J."/>
        </authorList>
    </citation>
    <scope>NUCLEOTIDE SEQUENCE [LARGE SCALE GENOMIC DNA]</scope>
    <source>
        <strain evidence="4">DT72</strain>
    </source>
</reference>
<evidence type="ECO:0000313" key="3">
    <source>
        <dbReference type="EMBL" id="MFD1813142.1"/>
    </source>
</evidence>
<keyword evidence="4" id="KW-1185">Reference proteome</keyword>
<dbReference type="InterPro" id="IPR023346">
    <property type="entry name" value="Lysozyme-like_dom_sf"/>
</dbReference>
<name>A0ABW4P3P5_9NOCA</name>
<dbReference type="RefSeq" id="WP_378485633.1">
    <property type="nucleotide sequence ID" value="NZ_JBHUFB010000010.1"/>
</dbReference>
<organism evidence="3 4">
    <name type="scientific">Rhodococcus gannanensis</name>
    <dbReference type="NCBI Taxonomy" id="1960308"/>
    <lineage>
        <taxon>Bacteria</taxon>
        <taxon>Bacillati</taxon>
        <taxon>Actinomycetota</taxon>
        <taxon>Actinomycetes</taxon>
        <taxon>Mycobacteriales</taxon>
        <taxon>Nocardiaceae</taxon>
        <taxon>Rhodococcus</taxon>
    </lineage>
</organism>
<keyword evidence="1" id="KW-0808">Transferase</keyword>
<evidence type="ECO:0000313" key="4">
    <source>
        <dbReference type="Proteomes" id="UP001597286"/>
    </source>
</evidence>
<dbReference type="InterPro" id="IPR001264">
    <property type="entry name" value="Glyco_trans_51"/>
</dbReference>
<evidence type="ECO:0000259" key="2">
    <source>
        <dbReference type="Pfam" id="PF00912"/>
    </source>
</evidence>